<dbReference type="InterPro" id="IPR011502">
    <property type="entry name" value="Nucleoporin_Nup85"/>
</dbReference>
<evidence type="ECO:0000256" key="4">
    <source>
        <dbReference type="ARBA" id="ARBA00022816"/>
    </source>
</evidence>
<dbReference type="GO" id="GO:0051028">
    <property type="term" value="P:mRNA transport"/>
    <property type="evidence" value="ECO:0007669"/>
    <property type="project" value="UniProtKB-KW"/>
</dbReference>
<dbReference type="EMBL" id="CAUOFW020009124">
    <property type="protein sequence ID" value="CAK9184884.1"/>
    <property type="molecule type" value="Genomic_DNA"/>
</dbReference>
<gene>
    <name evidence="10" type="ORF">ILEXP_LOCUS55232</name>
</gene>
<dbReference type="AlphaFoldDB" id="A0ABC8UV36"/>
<dbReference type="Pfam" id="PF07575">
    <property type="entry name" value="Nucleopor_Nup85"/>
    <property type="match status" value="1"/>
</dbReference>
<comment type="subunit">
    <text evidence="9">Component of the nuclear pore complex (NPC).</text>
</comment>
<evidence type="ECO:0000256" key="3">
    <source>
        <dbReference type="ARBA" id="ARBA00022448"/>
    </source>
</evidence>
<evidence type="ECO:0000256" key="9">
    <source>
        <dbReference type="RuleBase" id="RU365073"/>
    </source>
</evidence>
<organism evidence="10 11">
    <name type="scientific">Ilex paraguariensis</name>
    <name type="common">yerba mate</name>
    <dbReference type="NCBI Taxonomy" id="185542"/>
    <lineage>
        <taxon>Eukaryota</taxon>
        <taxon>Viridiplantae</taxon>
        <taxon>Streptophyta</taxon>
        <taxon>Embryophyta</taxon>
        <taxon>Tracheophyta</taxon>
        <taxon>Spermatophyta</taxon>
        <taxon>Magnoliopsida</taxon>
        <taxon>eudicotyledons</taxon>
        <taxon>Gunneridae</taxon>
        <taxon>Pentapetalae</taxon>
        <taxon>asterids</taxon>
        <taxon>campanulids</taxon>
        <taxon>Aquifoliales</taxon>
        <taxon>Aquifoliaceae</taxon>
        <taxon>Ilex</taxon>
    </lineage>
</organism>
<accession>A0ABC8UV36</accession>
<keyword evidence="3 9" id="KW-0813">Transport</keyword>
<dbReference type="GO" id="GO:0015031">
    <property type="term" value="P:protein transport"/>
    <property type="evidence" value="ECO:0007669"/>
    <property type="project" value="UniProtKB-KW"/>
</dbReference>
<sequence length="380" mass="42746">MPGLASDPGDDMSLIPFPSETPNLVIYPLHHGLKPPISPRLSISWSRGNTLRVSVFRLSGSEVVAEGGDSDCEVGGKVVEVKLGTGDGEINEVQWRKIAYGSVSPFAMLQSRKNSMSALSKMSMDSSPYSSEWMCIVEVLEVANAKIGLHSCVKLSLYILVINVKAVVTSQLVQRKYEELDECSMIKKDLEVKDPSRRARIYAFYVQKDLKIKVSNVLERTVTLSETIRWEYVMEYSKEISSLLCNPKLPPTSVIEDPKTVLEKFEVPTCLKAAWELMEIFYTDKQAQAWLPERLIDWLADYDSLFSGTLPTVHSKLVDFQNKLLTLQAVEDDPKYWEAITSALAVGWLEIVVKLLRLHGSYQFDQLGNREVSKNPLVVH</sequence>
<evidence type="ECO:0000256" key="2">
    <source>
        <dbReference type="ARBA" id="ARBA00005573"/>
    </source>
</evidence>
<keyword evidence="8 9" id="KW-0539">Nucleus</keyword>
<evidence type="ECO:0000256" key="5">
    <source>
        <dbReference type="ARBA" id="ARBA00022927"/>
    </source>
</evidence>
<evidence type="ECO:0000256" key="1">
    <source>
        <dbReference type="ARBA" id="ARBA00004567"/>
    </source>
</evidence>
<proteinExistence type="inferred from homology"/>
<evidence type="ECO:0000256" key="7">
    <source>
        <dbReference type="ARBA" id="ARBA00023132"/>
    </source>
</evidence>
<comment type="caution">
    <text evidence="10">The sequence shown here is derived from an EMBL/GenBank/DDBJ whole genome shotgun (WGS) entry which is preliminary data.</text>
</comment>
<dbReference type="PANTHER" id="PTHR13373">
    <property type="entry name" value="FROUNT PROTEIN-RELATED"/>
    <property type="match status" value="1"/>
</dbReference>
<keyword evidence="5 9" id="KW-0653">Protein transport</keyword>
<comment type="function">
    <text evidence="9">Functions as a component of the nuclear pore complex (NPC).</text>
</comment>
<evidence type="ECO:0000256" key="6">
    <source>
        <dbReference type="ARBA" id="ARBA00023010"/>
    </source>
</evidence>
<evidence type="ECO:0000313" key="10">
    <source>
        <dbReference type="EMBL" id="CAK9184884.1"/>
    </source>
</evidence>
<reference evidence="10 11" key="1">
    <citation type="submission" date="2024-02" db="EMBL/GenBank/DDBJ databases">
        <authorList>
            <person name="Vignale AGUSTIN F."/>
            <person name="Sosa J E."/>
            <person name="Modenutti C."/>
        </authorList>
    </citation>
    <scope>NUCLEOTIDE SEQUENCE [LARGE SCALE GENOMIC DNA]</scope>
</reference>
<keyword evidence="9" id="KW-0472">Membrane</keyword>
<comment type="subcellular location">
    <subcellularLocation>
        <location evidence="1 9">Nucleus</location>
        <location evidence="1 9">Nuclear pore complex</location>
    </subcellularLocation>
</comment>
<name>A0ABC8UV36_9AQUA</name>
<protein>
    <recommendedName>
        <fullName evidence="9">Nuclear pore complex protein Nup85</fullName>
    </recommendedName>
</protein>
<keyword evidence="4 9" id="KW-0509">mRNA transport</keyword>
<comment type="similarity">
    <text evidence="2 9">Belongs to the nucleoporin Nup85 family.</text>
</comment>
<dbReference type="GO" id="GO:0031965">
    <property type="term" value="C:nuclear membrane"/>
    <property type="evidence" value="ECO:0007669"/>
    <property type="project" value="UniProtKB-UniRule"/>
</dbReference>
<keyword evidence="6 9" id="KW-0811">Translocation</keyword>
<evidence type="ECO:0000313" key="11">
    <source>
        <dbReference type="Proteomes" id="UP001642360"/>
    </source>
</evidence>
<dbReference type="Proteomes" id="UP001642360">
    <property type="component" value="Unassembled WGS sequence"/>
</dbReference>
<dbReference type="GO" id="GO:0005643">
    <property type="term" value="C:nuclear pore"/>
    <property type="evidence" value="ECO:0007669"/>
    <property type="project" value="UniProtKB-SubCell"/>
</dbReference>
<keyword evidence="11" id="KW-1185">Reference proteome</keyword>
<keyword evidence="7 9" id="KW-0906">Nuclear pore complex</keyword>
<dbReference type="PANTHER" id="PTHR13373:SF21">
    <property type="entry name" value="NUCLEAR PORE COMPLEX PROTEIN NUP85"/>
    <property type="match status" value="1"/>
</dbReference>
<evidence type="ECO:0000256" key="8">
    <source>
        <dbReference type="ARBA" id="ARBA00023242"/>
    </source>
</evidence>